<gene>
    <name evidence="1" type="ORF">B6N60_05143</name>
</gene>
<dbReference type="KEGG" id="rsin:B6N60_05143"/>
<organism evidence="1 2">
    <name type="scientific">Richelia sinica FACHB-800</name>
    <dbReference type="NCBI Taxonomy" id="1357546"/>
    <lineage>
        <taxon>Bacteria</taxon>
        <taxon>Bacillati</taxon>
        <taxon>Cyanobacteriota</taxon>
        <taxon>Cyanophyceae</taxon>
        <taxon>Nostocales</taxon>
        <taxon>Nostocaceae</taxon>
        <taxon>Richelia</taxon>
    </lineage>
</organism>
<accession>A0A975TE90</accession>
<sequence length="43" mass="5051">MFLAENHHLAIKTPHHSRNSHYKNQIINKILPEIFSLTIENLS</sequence>
<protein>
    <submittedName>
        <fullName evidence="1">Uncharacterized protein</fullName>
    </submittedName>
</protein>
<keyword evidence="2" id="KW-1185">Reference proteome</keyword>
<dbReference type="EMBL" id="CP021056">
    <property type="protein sequence ID" value="QXE26411.1"/>
    <property type="molecule type" value="Genomic_DNA"/>
</dbReference>
<dbReference type="AlphaFoldDB" id="A0A975TE90"/>
<name>A0A975TE90_9NOST</name>
<evidence type="ECO:0000313" key="2">
    <source>
        <dbReference type="Proteomes" id="UP000683511"/>
    </source>
</evidence>
<proteinExistence type="predicted"/>
<evidence type="ECO:0000313" key="1">
    <source>
        <dbReference type="EMBL" id="QXE26411.1"/>
    </source>
</evidence>
<reference evidence="1" key="1">
    <citation type="submission" date="2017-04" db="EMBL/GenBank/DDBJ databases">
        <title>Genome deletions in a multicellular cyanobacterial endosymbiont for morphological adaptation in marine diatoms.</title>
        <authorList>
            <person name="Wang Y."/>
            <person name="Gao H."/>
            <person name="Li R."/>
            <person name="Xu X."/>
        </authorList>
    </citation>
    <scope>NUCLEOTIDE SEQUENCE</scope>
    <source>
        <strain evidence="1">FACHB 800</strain>
    </source>
</reference>
<dbReference type="Proteomes" id="UP000683511">
    <property type="component" value="Chromosome"/>
</dbReference>